<proteinExistence type="predicted"/>
<dbReference type="Gene3D" id="1.10.10.60">
    <property type="entry name" value="Homeodomain-like"/>
    <property type="match status" value="1"/>
</dbReference>
<evidence type="ECO:0000313" key="7">
    <source>
        <dbReference type="Proteomes" id="UP000250347"/>
    </source>
</evidence>
<dbReference type="InterPro" id="IPR001647">
    <property type="entry name" value="HTH_TetR"/>
</dbReference>
<organism evidence="6 7">
    <name type="scientific">Mycobacterium colombiense</name>
    <dbReference type="NCBI Taxonomy" id="339268"/>
    <lineage>
        <taxon>Bacteria</taxon>
        <taxon>Bacillati</taxon>
        <taxon>Actinomycetota</taxon>
        <taxon>Actinomycetes</taxon>
        <taxon>Mycobacteriales</taxon>
        <taxon>Mycobacteriaceae</taxon>
        <taxon>Mycobacterium</taxon>
        <taxon>Mycobacterium avium complex (MAC)</taxon>
    </lineage>
</organism>
<protein>
    <submittedName>
        <fullName evidence="6">TetR family transcriptional regulator</fullName>
    </submittedName>
</protein>
<feature type="DNA-binding region" description="H-T-H motif" evidence="4">
    <location>
        <begin position="37"/>
        <end position="56"/>
    </location>
</feature>
<feature type="domain" description="HTH tetR-type" evidence="5">
    <location>
        <begin position="13"/>
        <end position="74"/>
    </location>
</feature>
<evidence type="ECO:0000256" key="2">
    <source>
        <dbReference type="ARBA" id="ARBA00023125"/>
    </source>
</evidence>
<name>A0A329KMP0_9MYCO</name>
<dbReference type="InterPro" id="IPR050109">
    <property type="entry name" value="HTH-type_TetR-like_transc_reg"/>
</dbReference>
<accession>A0A329KMP0</accession>
<dbReference type="InterPro" id="IPR011075">
    <property type="entry name" value="TetR_C"/>
</dbReference>
<evidence type="ECO:0000259" key="5">
    <source>
        <dbReference type="PROSITE" id="PS50977"/>
    </source>
</evidence>
<keyword evidence="2 4" id="KW-0238">DNA-binding</keyword>
<evidence type="ECO:0000256" key="1">
    <source>
        <dbReference type="ARBA" id="ARBA00023015"/>
    </source>
</evidence>
<dbReference type="InterPro" id="IPR009057">
    <property type="entry name" value="Homeodomain-like_sf"/>
</dbReference>
<dbReference type="InterPro" id="IPR036271">
    <property type="entry name" value="Tet_transcr_reg_TetR-rel_C_sf"/>
</dbReference>
<keyword evidence="1" id="KW-0805">Transcription regulation</keyword>
<dbReference type="EMBL" id="QMEU01000021">
    <property type="protein sequence ID" value="RAU96490.1"/>
    <property type="molecule type" value="Genomic_DNA"/>
</dbReference>
<evidence type="ECO:0000256" key="3">
    <source>
        <dbReference type="ARBA" id="ARBA00023163"/>
    </source>
</evidence>
<dbReference type="Gene3D" id="1.10.357.10">
    <property type="entry name" value="Tetracycline Repressor, domain 2"/>
    <property type="match status" value="1"/>
</dbReference>
<dbReference type="Proteomes" id="UP000250347">
    <property type="component" value="Unassembled WGS sequence"/>
</dbReference>
<dbReference type="SUPFAM" id="SSF46689">
    <property type="entry name" value="Homeodomain-like"/>
    <property type="match status" value="1"/>
</dbReference>
<comment type="caution">
    <text evidence="6">The sequence shown here is derived from an EMBL/GenBank/DDBJ whole genome shotgun (WGS) entry which is preliminary data.</text>
</comment>
<dbReference type="PROSITE" id="PS50977">
    <property type="entry name" value="HTH_TETR_2"/>
    <property type="match status" value="1"/>
</dbReference>
<dbReference type="PANTHER" id="PTHR30055:SF148">
    <property type="entry name" value="TETR-FAMILY TRANSCRIPTIONAL REGULATOR"/>
    <property type="match status" value="1"/>
</dbReference>
<dbReference type="Pfam" id="PF16859">
    <property type="entry name" value="TetR_C_11"/>
    <property type="match status" value="1"/>
</dbReference>
<evidence type="ECO:0000256" key="4">
    <source>
        <dbReference type="PROSITE-ProRule" id="PRU00335"/>
    </source>
</evidence>
<dbReference type="AlphaFoldDB" id="A0A329KMP0"/>
<keyword evidence="3" id="KW-0804">Transcription</keyword>
<dbReference type="Pfam" id="PF00440">
    <property type="entry name" value="TetR_N"/>
    <property type="match status" value="1"/>
</dbReference>
<gene>
    <name evidence="6" type="ORF">DQP58_10130</name>
</gene>
<dbReference type="SUPFAM" id="SSF48498">
    <property type="entry name" value="Tetracyclin repressor-like, C-terminal domain"/>
    <property type="match status" value="1"/>
</dbReference>
<dbReference type="GO" id="GO:0000976">
    <property type="term" value="F:transcription cis-regulatory region binding"/>
    <property type="evidence" value="ECO:0007669"/>
    <property type="project" value="TreeGrafter"/>
</dbReference>
<evidence type="ECO:0000313" key="6">
    <source>
        <dbReference type="EMBL" id="RAU96490.1"/>
    </source>
</evidence>
<reference evidence="6 7" key="1">
    <citation type="submission" date="2018-06" db="EMBL/GenBank/DDBJ databases">
        <title>NTM in soil in Japan.</title>
        <authorList>
            <person name="Ohya K."/>
        </authorList>
    </citation>
    <scope>NUCLEOTIDE SEQUENCE [LARGE SCALE GENOMIC DNA]</scope>
    <source>
        <strain evidence="6 7">GF76</strain>
    </source>
</reference>
<sequence>MNRRAHTGSRRNEAAERAILDAAADLLAAGGGDVQITVSAIAERAGVGKQTIYRWWPSKSAVLLDAMVHRAQQAAPIPHTGRLDGDLRAFLSSTFSAAAVHRTLLMGALREALGDVATMERLAAFTAARRDELARILNRAETRGEISPMDRPEIVVDQVFGLLWYRMAFAHQPLDEQAADDLAAAVTAQLRTTRED</sequence>
<dbReference type="PANTHER" id="PTHR30055">
    <property type="entry name" value="HTH-TYPE TRANSCRIPTIONAL REGULATOR RUTR"/>
    <property type="match status" value="1"/>
</dbReference>
<dbReference type="GO" id="GO:0003700">
    <property type="term" value="F:DNA-binding transcription factor activity"/>
    <property type="evidence" value="ECO:0007669"/>
    <property type="project" value="TreeGrafter"/>
</dbReference>